<feature type="signal peptide" evidence="1">
    <location>
        <begin position="1"/>
        <end position="16"/>
    </location>
</feature>
<evidence type="ECO:0008006" key="4">
    <source>
        <dbReference type="Google" id="ProtNLM"/>
    </source>
</evidence>
<proteinExistence type="predicted"/>
<evidence type="ECO:0000256" key="1">
    <source>
        <dbReference type="SAM" id="SignalP"/>
    </source>
</evidence>
<keyword evidence="3" id="KW-1185">Reference proteome</keyword>
<dbReference type="RefSeq" id="XP_040708344.1">
    <property type="nucleotide sequence ID" value="XM_040845861.1"/>
</dbReference>
<dbReference type="Proteomes" id="UP000184356">
    <property type="component" value="Unassembled WGS sequence"/>
</dbReference>
<protein>
    <recommendedName>
        <fullName evidence="4">Cyanovirin-N domain-containing protein</fullName>
    </recommendedName>
</protein>
<organism evidence="2 3">
    <name type="scientific">Aspergillus sydowii CBS 593.65</name>
    <dbReference type="NCBI Taxonomy" id="1036612"/>
    <lineage>
        <taxon>Eukaryota</taxon>
        <taxon>Fungi</taxon>
        <taxon>Dikarya</taxon>
        <taxon>Ascomycota</taxon>
        <taxon>Pezizomycotina</taxon>
        <taxon>Eurotiomycetes</taxon>
        <taxon>Eurotiomycetidae</taxon>
        <taxon>Eurotiales</taxon>
        <taxon>Aspergillaceae</taxon>
        <taxon>Aspergillus</taxon>
        <taxon>Aspergillus subgen. Nidulantes</taxon>
    </lineage>
</organism>
<dbReference type="EMBL" id="KV878582">
    <property type="protein sequence ID" value="OJJ64538.1"/>
    <property type="molecule type" value="Genomic_DNA"/>
</dbReference>
<name>A0A1L9TYS9_9EURO</name>
<evidence type="ECO:0000313" key="3">
    <source>
        <dbReference type="Proteomes" id="UP000184356"/>
    </source>
</evidence>
<dbReference type="VEuPathDB" id="FungiDB:ASPSYDRAFT_39265"/>
<keyword evidence="1" id="KW-0732">Signal</keyword>
<gene>
    <name evidence="2" type="ORF">ASPSYDRAFT_39265</name>
</gene>
<evidence type="ECO:0000313" key="2">
    <source>
        <dbReference type="EMBL" id="OJJ64538.1"/>
    </source>
</evidence>
<dbReference type="AlphaFoldDB" id="A0A1L9TYS9"/>
<sequence length="81" mass="9550">MLWLSFLVTLVTASDGEEREKWQFSESLRTETHRCTSLEFDFIGELRYIDYLTNGCLVERYISHDGPHRSTINCKTLVKDF</sequence>
<reference evidence="3" key="1">
    <citation type="journal article" date="2017" name="Genome Biol.">
        <title>Comparative genomics reveals high biological diversity and specific adaptations in the industrially and medically important fungal genus Aspergillus.</title>
        <authorList>
            <person name="de Vries R.P."/>
            <person name="Riley R."/>
            <person name="Wiebenga A."/>
            <person name="Aguilar-Osorio G."/>
            <person name="Amillis S."/>
            <person name="Uchima C.A."/>
            <person name="Anderluh G."/>
            <person name="Asadollahi M."/>
            <person name="Askin M."/>
            <person name="Barry K."/>
            <person name="Battaglia E."/>
            <person name="Bayram O."/>
            <person name="Benocci T."/>
            <person name="Braus-Stromeyer S.A."/>
            <person name="Caldana C."/>
            <person name="Canovas D."/>
            <person name="Cerqueira G.C."/>
            <person name="Chen F."/>
            <person name="Chen W."/>
            <person name="Choi C."/>
            <person name="Clum A."/>
            <person name="Dos Santos R.A."/>
            <person name="Damasio A.R."/>
            <person name="Diallinas G."/>
            <person name="Emri T."/>
            <person name="Fekete E."/>
            <person name="Flipphi M."/>
            <person name="Freyberg S."/>
            <person name="Gallo A."/>
            <person name="Gournas C."/>
            <person name="Habgood R."/>
            <person name="Hainaut M."/>
            <person name="Harispe M.L."/>
            <person name="Henrissat B."/>
            <person name="Hilden K.S."/>
            <person name="Hope R."/>
            <person name="Hossain A."/>
            <person name="Karabika E."/>
            <person name="Karaffa L."/>
            <person name="Karanyi Z."/>
            <person name="Krasevec N."/>
            <person name="Kuo A."/>
            <person name="Kusch H."/>
            <person name="LaButti K."/>
            <person name="Lagendijk E.L."/>
            <person name="Lapidus A."/>
            <person name="Levasseur A."/>
            <person name="Lindquist E."/>
            <person name="Lipzen A."/>
            <person name="Logrieco A.F."/>
            <person name="MacCabe A."/>
            <person name="Maekelae M.R."/>
            <person name="Malavazi I."/>
            <person name="Melin P."/>
            <person name="Meyer V."/>
            <person name="Mielnichuk N."/>
            <person name="Miskei M."/>
            <person name="Molnar A.P."/>
            <person name="Mule G."/>
            <person name="Ngan C.Y."/>
            <person name="Orejas M."/>
            <person name="Orosz E."/>
            <person name="Ouedraogo J.P."/>
            <person name="Overkamp K.M."/>
            <person name="Park H.-S."/>
            <person name="Perrone G."/>
            <person name="Piumi F."/>
            <person name="Punt P.J."/>
            <person name="Ram A.F."/>
            <person name="Ramon A."/>
            <person name="Rauscher S."/>
            <person name="Record E."/>
            <person name="Riano-Pachon D.M."/>
            <person name="Robert V."/>
            <person name="Roehrig J."/>
            <person name="Ruller R."/>
            <person name="Salamov A."/>
            <person name="Salih N.S."/>
            <person name="Samson R.A."/>
            <person name="Sandor E."/>
            <person name="Sanguinetti M."/>
            <person name="Schuetze T."/>
            <person name="Sepcic K."/>
            <person name="Shelest E."/>
            <person name="Sherlock G."/>
            <person name="Sophianopoulou V."/>
            <person name="Squina F.M."/>
            <person name="Sun H."/>
            <person name="Susca A."/>
            <person name="Todd R.B."/>
            <person name="Tsang A."/>
            <person name="Unkles S.E."/>
            <person name="van de Wiele N."/>
            <person name="van Rossen-Uffink D."/>
            <person name="Oliveira J.V."/>
            <person name="Vesth T.C."/>
            <person name="Visser J."/>
            <person name="Yu J.-H."/>
            <person name="Zhou M."/>
            <person name="Andersen M.R."/>
            <person name="Archer D.B."/>
            <person name="Baker S.E."/>
            <person name="Benoit I."/>
            <person name="Brakhage A.A."/>
            <person name="Braus G.H."/>
            <person name="Fischer R."/>
            <person name="Frisvad J.C."/>
            <person name="Goldman G.H."/>
            <person name="Houbraken J."/>
            <person name="Oakley B."/>
            <person name="Pocsi I."/>
            <person name="Scazzocchio C."/>
            <person name="Seiboth B."/>
            <person name="vanKuyk P.A."/>
            <person name="Wortman J."/>
            <person name="Dyer P.S."/>
            <person name="Grigoriev I.V."/>
        </authorList>
    </citation>
    <scope>NUCLEOTIDE SEQUENCE [LARGE SCALE GENOMIC DNA]</scope>
    <source>
        <strain evidence="3">CBS 593.65</strain>
    </source>
</reference>
<feature type="chain" id="PRO_5013222516" description="Cyanovirin-N domain-containing protein" evidence="1">
    <location>
        <begin position="17"/>
        <end position="81"/>
    </location>
</feature>
<dbReference type="GeneID" id="63761934"/>
<accession>A0A1L9TYS9</accession>